<accession>A0A6J4ICJ1</accession>
<dbReference type="AlphaFoldDB" id="A0A6J4ICJ1"/>
<dbReference type="InterPro" id="IPR021487">
    <property type="entry name" value="DUF3140"/>
</dbReference>
<sequence>MAQAAHFEQDEQKEIYQAFHVLVNMSPGKLDKWLQTEESRGVGFRNEGESEAVGHESGRRIVEILQRKKAELTEEDYGHMRKVVGYIKRHLAQRPEGDISQTRWRYSLMNWGHDPQQD</sequence>
<evidence type="ECO:0000313" key="1">
    <source>
        <dbReference type="EMBL" id="CAA9247278.1"/>
    </source>
</evidence>
<keyword evidence="1" id="KW-0238">DNA-binding</keyword>
<reference evidence="1" key="1">
    <citation type="submission" date="2020-02" db="EMBL/GenBank/DDBJ databases">
        <authorList>
            <person name="Meier V. D."/>
        </authorList>
    </citation>
    <scope>NUCLEOTIDE SEQUENCE</scope>
    <source>
        <strain evidence="1">AVDCRST_MAG56</strain>
    </source>
</reference>
<dbReference type="EMBL" id="CADCTQ010000163">
    <property type="protein sequence ID" value="CAA9247278.1"/>
    <property type="molecule type" value="Genomic_DNA"/>
</dbReference>
<dbReference type="GO" id="GO:0003677">
    <property type="term" value="F:DNA binding"/>
    <property type="evidence" value="ECO:0007669"/>
    <property type="project" value="UniProtKB-KW"/>
</dbReference>
<organism evidence="1">
    <name type="scientific">uncultured Cytophagales bacterium</name>
    <dbReference type="NCBI Taxonomy" id="158755"/>
    <lineage>
        <taxon>Bacteria</taxon>
        <taxon>Pseudomonadati</taxon>
        <taxon>Bacteroidota</taxon>
        <taxon>Sphingobacteriia</taxon>
        <taxon>Sphingobacteriales</taxon>
        <taxon>environmental samples</taxon>
    </lineage>
</organism>
<dbReference type="PANTHER" id="PTHR40630:SF1">
    <property type="entry name" value="DNA-BINDING PROTEIN"/>
    <property type="match status" value="1"/>
</dbReference>
<dbReference type="Pfam" id="PF11338">
    <property type="entry name" value="DUF3140"/>
    <property type="match status" value="1"/>
</dbReference>
<dbReference type="PANTHER" id="PTHR40630">
    <property type="entry name" value="POSSIBLE DNA-BINDING PROTEIN"/>
    <property type="match status" value="1"/>
</dbReference>
<name>A0A6J4ICJ1_9SPHI</name>
<proteinExistence type="predicted"/>
<gene>
    <name evidence="1" type="ORF">AVDCRST_MAG56-1789</name>
</gene>
<protein>
    <submittedName>
        <fullName evidence="1">DNA-binding protein</fullName>
    </submittedName>
</protein>